<comment type="subcellular location">
    <subcellularLocation>
        <location evidence="2">Membrane</location>
        <topology evidence="2">Multi-pass membrane protein</topology>
    </subcellularLocation>
</comment>
<evidence type="ECO:0000256" key="9">
    <source>
        <dbReference type="ARBA" id="ARBA00023136"/>
    </source>
</evidence>
<dbReference type="InterPro" id="IPR000326">
    <property type="entry name" value="PAP2/HPO"/>
</dbReference>
<dbReference type="SMART" id="SM00014">
    <property type="entry name" value="acidPPc"/>
    <property type="match status" value="1"/>
</dbReference>
<dbReference type="InterPro" id="IPR046433">
    <property type="entry name" value="ActCoA_hydro"/>
</dbReference>
<dbReference type="Gene3D" id="1.20.144.10">
    <property type="entry name" value="Phosphatidic acid phosphatase type 2/haloperoxidase"/>
    <property type="match status" value="1"/>
</dbReference>
<evidence type="ECO:0000256" key="5">
    <source>
        <dbReference type="ARBA" id="ARBA00017958"/>
    </source>
</evidence>
<gene>
    <name evidence="13" type="primary">ABSGL_13258.1 scaffold 13659</name>
</gene>
<feature type="transmembrane region" description="Helical" evidence="11">
    <location>
        <begin position="524"/>
        <end position="544"/>
    </location>
</feature>
<feature type="domain" description="Phosphatidic acid phosphatase type 2/haloperoxidase" evidence="12">
    <location>
        <begin position="487"/>
        <end position="598"/>
    </location>
</feature>
<sequence>MKPQDTLPFFKDGQYIGWSGFTGVGYPKMIPVALADHVEKHNLQGQMKFNLFVGASSGADTENRWAGLDMIDRRYPHQVGKNIQKGINQGRIRFADKHLSLFPQDLVYGFYTKDKPDNDLLDIVIVEATAITEDGWFVPGASVGATPELLQMADKIMIEVNTAIPSFEGLHDIVNCSLPPHRKPYMIMNVEDRIGQVAIPFDTDKVVAVVESDRPDCTGPNSPEDATSQAIAGHLIEFLEHEVKHGRLPENLLPLQSGIGNIANAVIGGLSQSRFKDVSVSQQVSNSPEVIRRLGCIAMNTPVEFDIYGHANSTMIAGSRMLNGLGGSGDFLRNAKLSIMHTPSTRPSKRDPHGISCVVPMASHVDQTEHDLDVIVTEQGLADLRGLCPRDRAQHIIDRCVHPHYRPLLQDYLDVATRICIKRGAGHEPHMLDKVFKMHTHLLEHGSMKIHACKDPVAYAMAYITLTPLALLVFYASVAVSRRELISLIMLLGQLTNELVNAVLKEHFQIKRPYGHLGTGYGMPSSHAQFVWYFTTFGSIYLLRHIQLTNPGWKKAVVGAMVAMSSLVSWSRIYLGYHTPGQVAAGSVVGIGYGVLWYVAMEVVRARGGIAWCLDTRMARSLLLRDMRDISNVSEWEYQHWLAARTKTKTKKASLT</sequence>
<evidence type="ECO:0000256" key="2">
    <source>
        <dbReference type="ARBA" id="ARBA00004141"/>
    </source>
</evidence>
<dbReference type="Pfam" id="PF01569">
    <property type="entry name" value="PAP2"/>
    <property type="match status" value="1"/>
</dbReference>
<comment type="catalytic activity">
    <reaction evidence="1">
        <text>acetyl-CoA + H2O = acetate + CoA + H(+)</text>
        <dbReference type="Rhea" id="RHEA:20289"/>
        <dbReference type="ChEBI" id="CHEBI:15377"/>
        <dbReference type="ChEBI" id="CHEBI:15378"/>
        <dbReference type="ChEBI" id="CHEBI:30089"/>
        <dbReference type="ChEBI" id="CHEBI:57287"/>
        <dbReference type="ChEBI" id="CHEBI:57288"/>
        <dbReference type="EC" id="3.1.2.1"/>
    </reaction>
</comment>
<feature type="transmembrane region" description="Helical" evidence="11">
    <location>
        <begin position="556"/>
        <end position="575"/>
    </location>
</feature>
<protein>
    <recommendedName>
        <fullName evidence="5">Acetyl-CoA hydrolase</fullName>
        <ecNumber evidence="4">3.1.2.1</ecNumber>
    </recommendedName>
    <alternativeName>
        <fullName evidence="10">Acetyl-CoA deacylase</fullName>
    </alternativeName>
</protein>
<dbReference type="EC" id="3.1.2.1" evidence="4"/>
<dbReference type="FunFam" id="3.40.1080.10:FF:000003">
    <property type="entry name" value="Acetyl-coA hydrolase Ach1"/>
    <property type="match status" value="1"/>
</dbReference>
<dbReference type="GO" id="GO:0008775">
    <property type="term" value="F:acetate CoA-transferase activity"/>
    <property type="evidence" value="ECO:0007669"/>
    <property type="project" value="InterPro"/>
</dbReference>
<dbReference type="Gene3D" id="3.40.1080.10">
    <property type="entry name" value="Glutaconate Coenzyme A-transferase"/>
    <property type="match status" value="1"/>
</dbReference>
<dbReference type="InterPro" id="IPR026888">
    <property type="entry name" value="AcetylCoA_hyd_C"/>
</dbReference>
<dbReference type="InterPro" id="IPR036938">
    <property type="entry name" value="PAP2/HPO_sf"/>
</dbReference>
<dbReference type="InterPro" id="IPR039667">
    <property type="entry name" value="Dolichyldiphosphatase_PAP2"/>
</dbReference>
<evidence type="ECO:0000256" key="1">
    <source>
        <dbReference type="ARBA" id="ARBA00001831"/>
    </source>
</evidence>
<dbReference type="Gene3D" id="3.40.1080.20">
    <property type="entry name" value="Acetyl-CoA hydrolase/transferase C-terminal domain"/>
    <property type="match status" value="1"/>
</dbReference>
<feature type="transmembrane region" description="Helical" evidence="11">
    <location>
        <begin position="485"/>
        <end position="504"/>
    </location>
</feature>
<evidence type="ECO:0000256" key="7">
    <source>
        <dbReference type="ARBA" id="ARBA00022801"/>
    </source>
</evidence>
<dbReference type="Pfam" id="PF02550">
    <property type="entry name" value="AcetylCoA_hydro"/>
    <property type="match status" value="1"/>
</dbReference>
<dbReference type="SUPFAM" id="SSF100950">
    <property type="entry name" value="NagB/RpiA/CoA transferase-like"/>
    <property type="match status" value="2"/>
</dbReference>
<evidence type="ECO:0000256" key="4">
    <source>
        <dbReference type="ARBA" id="ARBA00011920"/>
    </source>
</evidence>
<dbReference type="FunCoup" id="A0A168RZY4">
    <property type="interactions" value="281"/>
</dbReference>
<dbReference type="EMBL" id="LT554760">
    <property type="protein sequence ID" value="SAM07615.1"/>
    <property type="molecule type" value="Genomic_DNA"/>
</dbReference>
<dbReference type="InterPro" id="IPR003702">
    <property type="entry name" value="ActCoA_hydro_N"/>
</dbReference>
<keyword evidence="6 11" id="KW-0812">Transmembrane</keyword>
<comment type="similarity">
    <text evidence="3">Belongs to the acetyl-CoA hydrolase/transferase family.</text>
</comment>
<proteinExistence type="inferred from homology"/>
<dbReference type="GO" id="GO:0006083">
    <property type="term" value="P:acetate metabolic process"/>
    <property type="evidence" value="ECO:0007669"/>
    <property type="project" value="InterPro"/>
</dbReference>
<dbReference type="PANTHER" id="PTHR43609:SF1">
    <property type="entry name" value="ACETYL-COA HYDROLASE"/>
    <property type="match status" value="1"/>
</dbReference>
<dbReference type="OrthoDB" id="10250396at2759"/>
<feature type="transmembrane region" description="Helical" evidence="11">
    <location>
        <begin position="581"/>
        <end position="600"/>
    </location>
</feature>
<dbReference type="SUPFAM" id="SSF48317">
    <property type="entry name" value="Acid phosphatase/Vanadium-dependent haloperoxidase"/>
    <property type="match status" value="1"/>
</dbReference>
<feature type="transmembrane region" description="Helical" evidence="11">
    <location>
        <begin position="457"/>
        <end position="478"/>
    </location>
</feature>
<keyword evidence="8 11" id="KW-1133">Transmembrane helix</keyword>
<organism evidence="13">
    <name type="scientific">Absidia glauca</name>
    <name type="common">Pin mould</name>
    <dbReference type="NCBI Taxonomy" id="4829"/>
    <lineage>
        <taxon>Eukaryota</taxon>
        <taxon>Fungi</taxon>
        <taxon>Fungi incertae sedis</taxon>
        <taxon>Mucoromycota</taxon>
        <taxon>Mucoromycotina</taxon>
        <taxon>Mucoromycetes</taxon>
        <taxon>Mucorales</taxon>
        <taxon>Cunninghamellaceae</taxon>
        <taxon>Absidia</taxon>
    </lineage>
</organism>
<dbReference type="STRING" id="4829.A0A168RZY4"/>
<evidence type="ECO:0000256" key="3">
    <source>
        <dbReference type="ARBA" id="ARBA00009632"/>
    </source>
</evidence>
<keyword evidence="9 11" id="KW-0472">Membrane</keyword>
<dbReference type="GO" id="GO:0005739">
    <property type="term" value="C:mitochondrion"/>
    <property type="evidence" value="ECO:0007669"/>
    <property type="project" value="TreeGrafter"/>
</dbReference>
<evidence type="ECO:0000256" key="8">
    <source>
        <dbReference type="ARBA" id="ARBA00022989"/>
    </source>
</evidence>
<dbReference type="Pfam" id="PF13336">
    <property type="entry name" value="AcetylCoA_hyd_C"/>
    <property type="match status" value="1"/>
</dbReference>
<dbReference type="InParanoid" id="A0A168RZY4"/>
<dbReference type="InterPro" id="IPR038460">
    <property type="entry name" value="AcetylCoA_hyd_C_sf"/>
</dbReference>
<accession>A0A168RZY4</accession>
<evidence type="ECO:0000256" key="10">
    <source>
        <dbReference type="ARBA" id="ARBA00029672"/>
    </source>
</evidence>
<dbReference type="AlphaFoldDB" id="A0A168RZY4"/>
<dbReference type="GO" id="GO:0003986">
    <property type="term" value="F:acetyl-CoA hydrolase activity"/>
    <property type="evidence" value="ECO:0007669"/>
    <property type="project" value="UniProtKB-EC"/>
</dbReference>
<dbReference type="GO" id="GO:0016020">
    <property type="term" value="C:membrane"/>
    <property type="evidence" value="ECO:0007669"/>
    <property type="project" value="UniProtKB-SubCell"/>
</dbReference>
<dbReference type="Proteomes" id="UP000078561">
    <property type="component" value="Unassembled WGS sequence"/>
</dbReference>
<keyword evidence="14" id="KW-1185">Reference proteome</keyword>
<dbReference type="CDD" id="cd03382">
    <property type="entry name" value="PAP2_dolichyldiphosphatase"/>
    <property type="match status" value="1"/>
</dbReference>
<reference evidence="13" key="1">
    <citation type="submission" date="2016-04" db="EMBL/GenBank/DDBJ databases">
        <authorList>
            <person name="Evans L.H."/>
            <person name="Alamgir A."/>
            <person name="Owens N."/>
            <person name="Weber N.D."/>
            <person name="Virtaneva K."/>
            <person name="Barbian K."/>
            <person name="Babar A."/>
            <person name="Rosenke K."/>
        </authorList>
    </citation>
    <scope>NUCLEOTIDE SEQUENCE [LARGE SCALE GENOMIC DNA]</scope>
    <source>
        <strain evidence="13">CBS 101.48</strain>
    </source>
</reference>
<name>A0A168RZY4_ABSGL</name>
<keyword evidence="7" id="KW-0378">Hydrolase</keyword>
<evidence type="ECO:0000259" key="12">
    <source>
        <dbReference type="SMART" id="SM00014"/>
    </source>
</evidence>
<dbReference type="FunFam" id="3.40.1080.20:FF:000001">
    <property type="entry name" value="Acetyl-CoA hydrolase Ach1"/>
    <property type="match status" value="1"/>
</dbReference>
<dbReference type="PANTHER" id="PTHR43609">
    <property type="entry name" value="ACETYL-COA HYDROLASE"/>
    <property type="match status" value="1"/>
</dbReference>
<evidence type="ECO:0000256" key="11">
    <source>
        <dbReference type="SAM" id="Phobius"/>
    </source>
</evidence>
<evidence type="ECO:0000313" key="13">
    <source>
        <dbReference type="EMBL" id="SAM07615.1"/>
    </source>
</evidence>
<dbReference type="InterPro" id="IPR037171">
    <property type="entry name" value="NagB/RpiA_transferase-like"/>
</dbReference>
<evidence type="ECO:0000256" key="6">
    <source>
        <dbReference type="ARBA" id="ARBA00022692"/>
    </source>
</evidence>
<evidence type="ECO:0000313" key="14">
    <source>
        <dbReference type="Proteomes" id="UP000078561"/>
    </source>
</evidence>